<evidence type="ECO:0000256" key="2">
    <source>
        <dbReference type="ARBA" id="ARBA00023136"/>
    </source>
</evidence>
<name>A0ABW5JLM5_9FLAO</name>
<keyword evidence="2" id="KW-0472">Membrane</keyword>
<proteinExistence type="predicted"/>
<evidence type="ECO:0000256" key="1">
    <source>
        <dbReference type="ARBA" id="ARBA00022729"/>
    </source>
</evidence>
<comment type="caution">
    <text evidence="5">The sequence shown here is derived from an EMBL/GenBank/DDBJ whole genome shotgun (WGS) entry which is preliminary data.</text>
</comment>
<dbReference type="SUPFAM" id="SSF48452">
    <property type="entry name" value="TPR-like"/>
    <property type="match status" value="1"/>
</dbReference>
<sequence length="270" mass="31637">MKKFFYIIITLTIFSSCSEYQKVLKNEEIAPKFKMGEALYNEGKYAKANKLFAQIVPNYRGKPQAEKLMYLYSNTFYKTKDYYVAGYQFERFASSYPKSEKVEEAAFLSAKSYYMLSPVYSKDQKETVEALEKLQAFINLYPESQYSTEANTLVQELDYKLEKKAFEIAKQYNKIAYTSTELEAAIKSFDNFIFDFPGSSLREDALFYRLDSAYKLALNSVEYKKQNRLKTAKEYYQAFIEKYPNSKHIETINNMVLVMDEALKNYSTKS</sequence>
<feature type="domain" description="Outer membrane lipoprotein BamD-like" evidence="4">
    <location>
        <begin position="176"/>
        <end position="265"/>
    </location>
</feature>
<dbReference type="PROSITE" id="PS51257">
    <property type="entry name" value="PROKAR_LIPOPROTEIN"/>
    <property type="match status" value="1"/>
</dbReference>
<keyword evidence="3" id="KW-0998">Cell outer membrane</keyword>
<accession>A0ABW5JLM5</accession>
<dbReference type="NCBIfam" id="TIGR03302">
    <property type="entry name" value="OM_YfiO"/>
    <property type="match status" value="1"/>
</dbReference>
<organism evidence="5 6">
    <name type="scientific">Gelatiniphilus marinus</name>
    <dbReference type="NCBI Taxonomy" id="1759464"/>
    <lineage>
        <taxon>Bacteria</taxon>
        <taxon>Pseudomonadati</taxon>
        <taxon>Bacteroidota</taxon>
        <taxon>Flavobacteriia</taxon>
        <taxon>Flavobacteriales</taxon>
        <taxon>Flavobacteriaceae</taxon>
        <taxon>Gelatiniphilus</taxon>
    </lineage>
</organism>
<protein>
    <submittedName>
        <fullName evidence="5">Outer membrane protein assembly factor BamD</fullName>
    </submittedName>
</protein>
<evidence type="ECO:0000259" key="4">
    <source>
        <dbReference type="Pfam" id="PF13525"/>
    </source>
</evidence>
<evidence type="ECO:0000256" key="3">
    <source>
        <dbReference type="ARBA" id="ARBA00023237"/>
    </source>
</evidence>
<evidence type="ECO:0000313" key="6">
    <source>
        <dbReference type="Proteomes" id="UP001597441"/>
    </source>
</evidence>
<dbReference type="InterPro" id="IPR017689">
    <property type="entry name" value="BamD"/>
</dbReference>
<gene>
    <name evidence="5" type="ORF">ACFSQS_01045</name>
</gene>
<dbReference type="Gene3D" id="1.25.40.10">
    <property type="entry name" value="Tetratricopeptide repeat domain"/>
    <property type="match status" value="1"/>
</dbReference>
<evidence type="ECO:0000313" key="5">
    <source>
        <dbReference type="EMBL" id="MFD2533673.1"/>
    </source>
</evidence>
<keyword evidence="6" id="KW-1185">Reference proteome</keyword>
<dbReference type="EMBL" id="JBHULK010000001">
    <property type="protein sequence ID" value="MFD2533673.1"/>
    <property type="molecule type" value="Genomic_DNA"/>
</dbReference>
<dbReference type="RefSeq" id="WP_388012739.1">
    <property type="nucleotide sequence ID" value="NZ_JBHUDT010000001.1"/>
</dbReference>
<keyword evidence="1" id="KW-0732">Signal</keyword>
<dbReference type="Proteomes" id="UP001597441">
    <property type="component" value="Unassembled WGS sequence"/>
</dbReference>
<feature type="domain" description="Outer membrane lipoprotein BamD-like" evidence="4">
    <location>
        <begin position="33"/>
        <end position="174"/>
    </location>
</feature>
<dbReference type="InterPro" id="IPR039565">
    <property type="entry name" value="BamD-like"/>
</dbReference>
<reference evidence="6" key="1">
    <citation type="journal article" date="2019" name="Int. J. Syst. Evol. Microbiol.">
        <title>The Global Catalogue of Microorganisms (GCM) 10K type strain sequencing project: providing services to taxonomists for standard genome sequencing and annotation.</title>
        <authorList>
            <consortium name="The Broad Institute Genomics Platform"/>
            <consortium name="The Broad Institute Genome Sequencing Center for Infectious Disease"/>
            <person name="Wu L."/>
            <person name="Ma J."/>
        </authorList>
    </citation>
    <scope>NUCLEOTIDE SEQUENCE [LARGE SCALE GENOMIC DNA]</scope>
    <source>
        <strain evidence="6">KCTC 42903</strain>
    </source>
</reference>
<dbReference type="Pfam" id="PF13525">
    <property type="entry name" value="YfiO"/>
    <property type="match status" value="2"/>
</dbReference>
<dbReference type="InterPro" id="IPR011990">
    <property type="entry name" value="TPR-like_helical_dom_sf"/>
</dbReference>